<proteinExistence type="predicted"/>
<dbReference type="RefSeq" id="WP_284103427.1">
    <property type="nucleotide sequence ID" value="NZ_JARRAF010000152.1"/>
</dbReference>
<comment type="caution">
    <text evidence="1">The sequence shown here is derived from an EMBL/GenBank/DDBJ whole genome shotgun (WGS) entry which is preliminary data.</text>
</comment>
<name>A0ABT7E713_9NEIS</name>
<dbReference type="Proteomes" id="UP001172778">
    <property type="component" value="Unassembled WGS sequence"/>
</dbReference>
<sequence>LSLNFPVARFVSLRQQQRKRTIRPTPELVNTSHQNIFQQFIKYLIYNEIYQKDFCDFVKNSVACVCRRLD</sequence>
<organism evidence="1 2">
    <name type="scientific">Parachitinimonas caeni</name>
    <dbReference type="NCBI Taxonomy" id="3031301"/>
    <lineage>
        <taxon>Bacteria</taxon>
        <taxon>Pseudomonadati</taxon>
        <taxon>Pseudomonadota</taxon>
        <taxon>Betaproteobacteria</taxon>
        <taxon>Neisseriales</taxon>
        <taxon>Chitinibacteraceae</taxon>
        <taxon>Parachitinimonas</taxon>
    </lineage>
</organism>
<accession>A0ABT7E713</accession>
<protein>
    <submittedName>
        <fullName evidence="1">Uncharacterized protein</fullName>
    </submittedName>
</protein>
<gene>
    <name evidence="1" type="ORF">PZA18_24080</name>
</gene>
<feature type="non-terminal residue" evidence="1">
    <location>
        <position position="1"/>
    </location>
</feature>
<evidence type="ECO:0000313" key="2">
    <source>
        <dbReference type="Proteomes" id="UP001172778"/>
    </source>
</evidence>
<reference evidence="1" key="1">
    <citation type="submission" date="2023-03" db="EMBL/GenBank/DDBJ databases">
        <title>Chitinimonas shenzhenensis gen. nov., sp. nov., a novel member of family Burkholderiaceae isolated from activated sludge collected in Shen Zhen, China.</title>
        <authorList>
            <person name="Wang X."/>
        </authorList>
    </citation>
    <scope>NUCLEOTIDE SEQUENCE</scope>
    <source>
        <strain evidence="1">DQS-5</strain>
    </source>
</reference>
<evidence type="ECO:0000313" key="1">
    <source>
        <dbReference type="EMBL" id="MDK2127118.1"/>
    </source>
</evidence>
<keyword evidence="2" id="KW-1185">Reference proteome</keyword>
<dbReference type="EMBL" id="JARRAF010000152">
    <property type="protein sequence ID" value="MDK2127118.1"/>
    <property type="molecule type" value="Genomic_DNA"/>
</dbReference>